<feature type="domain" description="Peptidase M6-like" evidence="3">
    <location>
        <begin position="148"/>
        <end position="368"/>
    </location>
</feature>
<evidence type="ECO:0000259" key="3">
    <source>
        <dbReference type="Pfam" id="PF05547"/>
    </source>
</evidence>
<feature type="signal peptide" evidence="2">
    <location>
        <begin position="1"/>
        <end position="17"/>
    </location>
</feature>
<dbReference type="SUPFAM" id="SSF55486">
    <property type="entry name" value="Metalloproteases ('zincins'), catalytic domain"/>
    <property type="match status" value="1"/>
</dbReference>
<accession>A0A9D9IPQ3</accession>
<name>A0A9D9IPQ3_9BACT</name>
<dbReference type="Proteomes" id="UP000823598">
    <property type="component" value="Unassembled WGS sequence"/>
</dbReference>
<dbReference type="InterPro" id="IPR008757">
    <property type="entry name" value="Peptidase_M6-like_domain"/>
</dbReference>
<evidence type="ECO:0000313" key="5">
    <source>
        <dbReference type="Proteomes" id="UP000823598"/>
    </source>
</evidence>
<dbReference type="NCBIfam" id="TIGR03296">
    <property type="entry name" value="M6dom_TIGR03296"/>
    <property type="match status" value="1"/>
</dbReference>
<comment type="caution">
    <text evidence="4">The sequence shown here is derived from an EMBL/GenBank/DDBJ whole genome shotgun (WGS) entry which is preliminary data.</text>
</comment>
<feature type="chain" id="PRO_5038845914" evidence="2">
    <location>
        <begin position="18"/>
        <end position="604"/>
    </location>
</feature>
<feature type="region of interest" description="Disordered" evidence="1">
    <location>
        <begin position="92"/>
        <end position="127"/>
    </location>
</feature>
<evidence type="ECO:0000313" key="4">
    <source>
        <dbReference type="EMBL" id="MBO8476100.1"/>
    </source>
</evidence>
<dbReference type="EMBL" id="JADIMC010000044">
    <property type="protein sequence ID" value="MBO8476100.1"/>
    <property type="molecule type" value="Genomic_DNA"/>
</dbReference>
<sequence>MKKILLTSLMATTIVTAAIAVPAYKGTITRTMPDGTKIEIRLHGDENFHFTTLTDGTIVKKVDGYFYYATVGDNGIEATKYKVGQPLPANARQLKASDSGTAKKLQSIYNDRRAKRRTTRHNADKGDTPLGSQRGLVILVNFADVEFEYDKEMFEDVLNKPGYNEEYATGSALDYFRDSSYGLYSPVFDIFGPYTLSQDMSYYGGNDYWGDDRNPAAMIVEACKLASADGNDLSKYDYDGDGNIDRVYVFYAGEGEANGGSEDSIWPHQWTVIPDYNYTGNAIVDGVYVADYACSNEICESYRNKIDSAFDGVGTFIHEFGHVLGLPDLYCTSYGYFFTLEGYDVMDNGSYMHYSRTPPAYSGYERMFMGWITPEQIYPSYEGDDMELAPIGEGNIYLLTANGAEHNLNGKNPSPKEFYLLEYRDGTGWDKYAGQTYDDMPGDKGLLITKVKYNEGKWENNTVNNLQSDMGVSYICNDSQNRYPYTYYPMFPGYLEEEAVEFGNYTVSNIHYNENGNVCFTISDSTAEPSQGGIGSNACAITATARGANGSILIEGEAENVEIVNMQGISIYKGNSSEIPVAHGIYMVRITNDGATSISKIAVK</sequence>
<dbReference type="AlphaFoldDB" id="A0A9D9IPQ3"/>
<dbReference type="Pfam" id="PF05547">
    <property type="entry name" value="Peptidase_M6"/>
    <property type="match status" value="1"/>
</dbReference>
<keyword evidence="4" id="KW-0482">Metalloprotease</keyword>
<protein>
    <submittedName>
        <fullName evidence="4">M6 family metalloprotease domain-containing protein</fullName>
    </submittedName>
</protein>
<gene>
    <name evidence="4" type="ORF">IAB88_03815</name>
</gene>
<keyword evidence="4" id="KW-0645">Protease</keyword>
<dbReference type="GO" id="GO:0006508">
    <property type="term" value="P:proteolysis"/>
    <property type="evidence" value="ECO:0007669"/>
    <property type="project" value="InterPro"/>
</dbReference>
<keyword evidence="4" id="KW-0378">Hydrolase</keyword>
<evidence type="ECO:0000256" key="2">
    <source>
        <dbReference type="SAM" id="SignalP"/>
    </source>
</evidence>
<reference evidence="4" key="1">
    <citation type="submission" date="2020-10" db="EMBL/GenBank/DDBJ databases">
        <authorList>
            <person name="Gilroy R."/>
        </authorList>
    </citation>
    <scope>NUCLEOTIDE SEQUENCE</scope>
    <source>
        <strain evidence="4">6919</strain>
    </source>
</reference>
<proteinExistence type="predicted"/>
<keyword evidence="2" id="KW-0732">Signal</keyword>
<reference evidence="4" key="2">
    <citation type="journal article" date="2021" name="PeerJ">
        <title>Extensive microbial diversity within the chicken gut microbiome revealed by metagenomics and culture.</title>
        <authorList>
            <person name="Gilroy R."/>
            <person name="Ravi A."/>
            <person name="Getino M."/>
            <person name="Pursley I."/>
            <person name="Horton D.L."/>
            <person name="Alikhan N.F."/>
            <person name="Baker D."/>
            <person name="Gharbi K."/>
            <person name="Hall N."/>
            <person name="Watson M."/>
            <person name="Adriaenssens E.M."/>
            <person name="Foster-Nyarko E."/>
            <person name="Jarju S."/>
            <person name="Secka A."/>
            <person name="Antonio M."/>
            <person name="Oren A."/>
            <person name="Chaudhuri R.R."/>
            <person name="La Ragione R."/>
            <person name="Hildebrand F."/>
            <person name="Pallen M.J."/>
        </authorList>
    </citation>
    <scope>NUCLEOTIDE SEQUENCE</scope>
    <source>
        <strain evidence="4">6919</strain>
    </source>
</reference>
<dbReference type="PANTHER" id="PTHR41775">
    <property type="entry name" value="SECRETED PROTEIN-RELATED"/>
    <property type="match status" value="1"/>
</dbReference>
<dbReference type="PANTHER" id="PTHR41775:SF1">
    <property type="entry name" value="PEPTIDASE M6-LIKE DOMAIN-CONTAINING PROTEIN"/>
    <property type="match status" value="1"/>
</dbReference>
<dbReference type="GO" id="GO:0008237">
    <property type="term" value="F:metallopeptidase activity"/>
    <property type="evidence" value="ECO:0007669"/>
    <property type="project" value="UniProtKB-KW"/>
</dbReference>
<organism evidence="4 5">
    <name type="scientific">Candidatus Limisoma faecipullorum</name>
    <dbReference type="NCBI Taxonomy" id="2840854"/>
    <lineage>
        <taxon>Bacteria</taxon>
        <taxon>Pseudomonadati</taxon>
        <taxon>Bacteroidota</taxon>
        <taxon>Bacteroidia</taxon>
        <taxon>Bacteroidales</taxon>
        <taxon>Candidatus Limisoma</taxon>
    </lineage>
</organism>
<evidence type="ECO:0000256" key="1">
    <source>
        <dbReference type="SAM" id="MobiDB-lite"/>
    </source>
</evidence>